<dbReference type="Pfam" id="PF09758">
    <property type="entry name" value="FPL"/>
    <property type="match status" value="1"/>
</dbReference>
<dbReference type="GO" id="GO:0007034">
    <property type="term" value="P:vacuolar transport"/>
    <property type="evidence" value="ECO:0007669"/>
    <property type="project" value="TreeGrafter"/>
</dbReference>
<organism evidence="4">
    <name type="scientific">Tetraselmis sp. GSL018</name>
    <dbReference type="NCBI Taxonomy" id="582737"/>
    <lineage>
        <taxon>Eukaryota</taxon>
        <taxon>Viridiplantae</taxon>
        <taxon>Chlorophyta</taxon>
        <taxon>core chlorophytes</taxon>
        <taxon>Chlorodendrophyceae</taxon>
        <taxon>Chlorodendrales</taxon>
        <taxon>Chlorodendraceae</taxon>
        <taxon>Tetraselmis</taxon>
    </lineage>
</organism>
<feature type="compositionally biased region" description="Basic and acidic residues" evidence="2">
    <location>
        <begin position="276"/>
        <end position="288"/>
    </location>
</feature>
<accession>A0A061S3S3</accession>
<evidence type="ECO:0000313" key="4">
    <source>
        <dbReference type="EMBL" id="JAC78908.1"/>
    </source>
</evidence>
<proteinExistence type="predicted"/>
<feature type="domain" description="FPL" evidence="3">
    <location>
        <begin position="1"/>
        <end position="149"/>
    </location>
</feature>
<keyword evidence="1" id="KW-0072">Autophagy</keyword>
<dbReference type="PANTHER" id="PTHR21481:SF0">
    <property type="entry name" value="PROTEIN CLEC16A"/>
    <property type="match status" value="1"/>
</dbReference>
<dbReference type="GO" id="GO:0005770">
    <property type="term" value="C:late endosome"/>
    <property type="evidence" value="ECO:0007669"/>
    <property type="project" value="TreeGrafter"/>
</dbReference>
<dbReference type="GO" id="GO:0006914">
    <property type="term" value="P:autophagy"/>
    <property type="evidence" value="ECO:0007669"/>
    <property type="project" value="UniProtKB-KW"/>
</dbReference>
<dbReference type="InterPro" id="IPR019155">
    <property type="entry name" value="CLEC16A/TT9_N"/>
</dbReference>
<feature type="region of interest" description="Disordered" evidence="2">
    <location>
        <begin position="265"/>
        <end position="348"/>
    </location>
</feature>
<gene>
    <name evidence="4" type="ORF">TSPGSL018_14014</name>
</gene>
<evidence type="ECO:0000259" key="3">
    <source>
        <dbReference type="Pfam" id="PF09758"/>
    </source>
</evidence>
<dbReference type="GO" id="GO:1901096">
    <property type="term" value="P:regulation of autophagosome maturation"/>
    <property type="evidence" value="ECO:0007669"/>
    <property type="project" value="TreeGrafter"/>
</dbReference>
<protein>
    <recommendedName>
        <fullName evidence="3">FPL domain-containing protein</fullName>
    </recommendedName>
</protein>
<name>A0A061S3S3_9CHLO</name>
<sequence length="348" mass="38696">MIWGDQHEPRFFEFFLEKHLLKQFRRILSQPGARTGNVAQQVLQTLSIMIQNIRNETSIYFLFSNNQINEMISIKLDFEDEEVLGYYISFLKAIALKFNEQTVQLFLIMDGTDDKLPTSFPLYTEALKLFRHKESMVRAAVRTLTLSVYSIRDELVRNFVLSPPASNYFRHLAMYLTEQCQLLDGTLMSAEASSASFSTDALDNILAEVEDVLVYTNDVLATGCQRVSAMMAVNFWQHFLVPCCFAPLARGLDSSSYSDPASAWIGEVHAGPNGPRGREGREGGREGEQPAALPADDTQGAQRHRLPAQPHVVRAGPSGGGSGAPGVCGDTERLAEHRRHGCRGAPPL</sequence>
<feature type="compositionally biased region" description="Gly residues" evidence="2">
    <location>
        <begin position="317"/>
        <end position="326"/>
    </location>
</feature>
<evidence type="ECO:0000256" key="1">
    <source>
        <dbReference type="ARBA" id="ARBA00023006"/>
    </source>
</evidence>
<reference evidence="4" key="1">
    <citation type="submission" date="2014-05" db="EMBL/GenBank/DDBJ databases">
        <title>The transcriptome of the halophilic microalga Tetraselmis sp. GSL018 isolated from the Great Salt Lake, Utah.</title>
        <authorList>
            <person name="Jinkerson R.E."/>
            <person name="D'Adamo S."/>
            <person name="Posewitz M.C."/>
        </authorList>
    </citation>
    <scope>NUCLEOTIDE SEQUENCE</scope>
    <source>
        <strain evidence="4">GSL018</strain>
    </source>
</reference>
<dbReference type="GO" id="GO:0016197">
    <property type="term" value="P:endosomal transport"/>
    <property type="evidence" value="ECO:0007669"/>
    <property type="project" value="TreeGrafter"/>
</dbReference>
<dbReference type="EMBL" id="GBEZ01006496">
    <property type="protein sequence ID" value="JAC78908.1"/>
    <property type="molecule type" value="Transcribed_RNA"/>
</dbReference>
<evidence type="ECO:0000256" key="2">
    <source>
        <dbReference type="SAM" id="MobiDB-lite"/>
    </source>
</evidence>
<dbReference type="AlphaFoldDB" id="A0A061S3S3"/>
<dbReference type="InterPro" id="IPR039272">
    <property type="entry name" value="CLEC16A/TT9"/>
</dbReference>
<dbReference type="PANTHER" id="PTHR21481">
    <property type="entry name" value="PROTEIN CLEC16A"/>
    <property type="match status" value="1"/>
</dbReference>
<dbReference type="GO" id="GO:0005794">
    <property type="term" value="C:Golgi apparatus"/>
    <property type="evidence" value="ECO:0007669"/>
    <property type="project" value="TreeGrafter"/>
</dbReference>